<evidence type="ECO:0000256" key="11">
    <source>
        <dbReference type="SAM" id="MobiDB-lite"/>
    </source>
</evidence>
<evidence type="ECO:0000313" key="14">
    <source>
        <dbReference type="EMBL" id="CAL5130045.1"/>
    </source>
</evidence>
<feature type="transmembrane region" description="Helical" evidence="12">
    <location>
        <begin position="358"/>
        <end position="380"/>
    </location>
</feature>
<sequence length="518" mass="58590">MCLIPAKMSLILSTMILLKSVNSWEFNSEILCDGNLTRFTANSKQEVIHFLFAASSHVRPPSLLVLYSPLLTSEVTVQCENFVSRNFTLSKGSVKATSVTSAYGVLFYQFRYYRDVYDKATVPVVDENPFYFASNLDWQLESCDDEPDAFSVSFAGKKKNDPRDKFLRKGKIKLKLTVYKKDAKVPNGYYYTVQPNREVQVQVIMDKLNLKSKEARVAPVIFLYSNKPLEKNDDFLTKSAYALNAFTGPLGNMMSIYVILNGQTKHVKEQEIQSIPGFIHFPPIACSQVECADQSAVLARLGDRVQINRTAVKKYKRFTRSLAHAYFGDKFGHPPKNARMQFVNLGTPGDGFYNTKKYLFWHLLLIRMFSLAWSMTFGLWRCWPCFLLHSLDKQNSASHMTIDVLPKTFIVGLGEPRIEKFSKFPLLIVIVVAVAVCGCGTAAFLYRRRTAGDEVVLFTKEPIYSGPLDEKALLEPDQMIRLNFDPRGTARRPESPNTSDAISTTNEPPPYGIVIPSI</sequence>
<keyword evidence="5 12" id="KW-0472">Membrane</keyword>
<dbReference type="Pfam" id="PF15065">
    <property type="entry name" value="NCU-G1"/>
    <property type="match status" value="1"/>
</dbReference>
<keyword evidence="7" id="KW-0458">Lysosome</keyword>
<dbReference type="InterPro" id="IPR029382">
    <property type="entry name" value="NCU-G1"/>
</dbReference>
<feature type="transmembrane region" description="Helical" evidence="12">
    <location>
        <begin position="424"/>
        <end position="446"/>
    </location>
</feature>
<dbReference type="PANTHER" id="PTHR31981">
    <property type="entry name" value="GLYCOSYLATED LYSOSOMAL MEMBRANE PROTEIN"/>
    <property type="match status" value="1"/>
</dbReference>
<keyword evidence="2 12" id="KW-0812">Transmembrane</keyword>
<accession>A0AAV2T071</accession>
<protein>
    <submittedName>
        <fullName evidence="14">Uncharacterized protein</fullName>
    </submittedName>
</protein>
<comment type="caution">
    <text evidence="14">The sequence shown here is derived from an EMBL/GenBank/DDBJ whole genome shotgun (WGS) entry which is preliminary data.</text>
</comment>
<comment type="subunit">
    <text evidence="10">Interacts (via lumenal domain) with lysosomal protein MFSD1; the interaction starts while both proteins are still in the endoplasmic reticulum and is required for stabilization of MFSD1 in lysosomes but has no direct effect on its targeting to lysosomes or transporter activity.</text>
</comment>
<evidence type="ECO:0000256" key="4">
    <source>
        <dbReference type="ARBA" id="ARBA00022989"/>
    </source>
</evidence>
<dbReference type="Proteomes" id="UP001497525">
    <property type="component" value="Unassembled WGS sequence"/>
</dbReference>
<evidence type="ECO:0000256" key="10">
    <source>
        <dbReference type="ARBA" id="ARBA00044960"/>
    </source>
</evidence>
<evidence type="ECO:0000256" key="12">
    <source>
        <dbReference type="SAM" id="Phobius"/>
    </source>
</evidence>
<keyword evidence="3 13" id="KW-0732">Signal</keyword>
<evidence type="ECO:0000256" key="1">
    <source>
        <dbReference type="ARBA" id="ARBA00010599"/>
    </source>
</evidence>
<proteinExistence type="inferred from homology"/>
<comment type="function">
    <text evidence="8">Required to protect lysosomal transporter MFSD1 from lysosomal proteolysis and for MFSD1 lysosomal localization.</text>
</comment>
<dbReference type="GO" id="GO:0005765">
    <property type="term" value="C:lysosomal membrane"/>
    <property type="evidence" value="ECO:0007669"/>
    <property type="project" value="UniProtKB-SubCell"/>
</dbReference>
<feature type="chain" id="PRO_5043506238" evidence="13">
    <location>
        <begin position="24"/>
        <end position="518"/>
    </location>
</feature>
<organism evidence="14 15">
    <name type="scientific">Calicophoron daubneyi</name>
    <name type="common">Rumen fluke</name>
    <name type="synonym">Paramphistomum daubneyi</name>
    <dbReference type="NCBI Taxonomy" id="300641"/>
    <lineage>
        <taxon>Eukaryota</taxon>
        <taxon>Metazoa</taxon>
        <taxon>Spiralia</taxon>
        <taxon>Lophotrochozoa</taxon>
        <taxon>Platyhelminthes</taxon>
        <taxon>Trematoda</taxon>
        <taxon>Digenea</taxon>
        <taxon>Plagiorchiida</taxon>
        <taxon>Pronocephalata</taxon>
        <taxon>Paramphistomoidea</taxon>
        <taxon>Paramphistomidae</taxon>
        <taxon>Calicophoron</taxon>
    </lineage>
</organism>
<keyword evidence="4 12" id="KW-1133">Transmembrane helix</keyword>
<comment type="subcellular location">
    <subcellularLocation>
        <location evidence="9">Lysosome membrane</location>
        <topology evidence="9">Single-pass type I membrane protein</topology>
        <orientation evidence="9">Lumenal side</orientation>
    </subcellularLocation>
</comment>
<comment type="similarity">
    <text evidence="1">Belongs to the GLMP family.</text>
</comment>
<dbReference type="AlphaFoldDB" id="A0AAV2T071"/>
<evidence type="ECO:0000256" key="8">
    <source>
        <dbReference type="ARBA" id="ARBA00024176"/>
    </source>
</evidence>
<feature type="region of interest" description="Disordered" evidence="11">
    <location>
        <begin position="485"/>
        <end position="511"/>
    </location>
</feature>
<evidence type="ECO:0000256" key="5">
    <source>
        <dbReference type="ARBA" id="ARBA00023136"/>
    </source>
</evidence>
<gene>
    <name evidence="14" type="ORF">CDAUBV1_LOCUS1487</name>
</gene>
<name>A0AAV2T071_CALDB</name>
<evidence type="ECO:0000256" key="3">
    <source>
        <dbReference type="ARBA" id="ARBA00022729"/>
    </source>
</evidence>
<evidence type="ECO:0000256" key="6">
    <source>
        <dbReference type="ARBA" id="ARBA00023180"/>
    </source>
</evidence>
<feature type="compositionally biased region" description="Polar residues" evidence="11">
    <location>
        <begin position="495"/>
        <end position="506"/>
    </location>
</feature>
<evidence type="ECO:0000256" key="7">
    <source>
        <dbReference type="ARBA" id="ARBA00023228"/>
    </source>
</evidence>
<keyword evidence="6" id="KW-0325">Glycoprotein</keyword>
<evidence type="ECO:0000256" key="9">
    <source>
        <dbReference type="ARBA" id="ARBA00024189"/>
    </source>
</evidence>
<evidence type="ECO:0000313" key="15">
    <source>
        <dbReference type="Proteomes" id="UP001497525"/>
    </source>
</evidence>
<feature type="transmembrane region" description="Helical" evidence="12">
    <location>
        <begin position="241"/>
        <end position="260"/>
    </location>
</feature>
<evidence type="ECO:0000256" key="13">
    <source>
        <dbReference type="SAM" id="SignalP"/>
    </source>
</evidence>
<reference evidence="14" key="1">
    <citation type="submission" date="2024-06" db="EMBL/GenBank/DDBJ databases">
        <authorList>
            <person name="Liu X."/>
            <person name="Lenzi L."/>
            <person name="Haldenby T S."/>
            <person name="Uol C."/>
        </authorList>
    </citation>
    <scope>NUCLEOTIDE SEQUENCE</scope>
</reference>
<feature type="signal peptide" evidence="13">
    <location>
        <begin position="1"/>
        <end position="23"/>
    </location>
</feature>
<dbReference type="PANTHER" id="PTHR31981:SF1">
    <property type="entry name" value="GLYCOSYLATED LYSOSOMAL MEMBRANE PROTEIN"/>
    <property type="match status" value="1"/>
</dbReference>
<dbReference type="EMBL" id="CAXLJL010000057">
    <property type="protein sequence ID" value="CAL5130045.1"/>
    <property type="molecule type" value="Genomic_DNA"/>
</dbReference>
<evidence type="ECO:0000256" key="2">
    <source>
        <dbReference type="ARBA" id="ARBA00022692"/>
    </source>
</evidence>